<organism evidence="1 2">
    <name type="scientific">Methanogenium marinum</name>
    <dbReference type="NCBI Taxonomy" id="348610"/>
    <lineage>
        <taxon>Archaea</taxon>
        <taxon>Methanobacteriati</taxon>
        <taxon>Methanobacteriota</taxon>
        <taxon>Stenosarchaea group</taxon>
        <taxon>Methanomicrobia</taxon>
        <taxon>Methanomicrobiales</taxon>
        <taxon>Methanomicrobiaceae</taxon>
        <taxon>Methanogenium</taxon>
    </lineage>
</organism>
<dbReference type="InterPro" id="IPR045425">
    <property type="entry name" value="DUF6508"/>
</dbReference>
<name>A0A9Q4KSM0_9EURY</name>
<accession>A0A9Q4KSM0</accession>
<gene>
    <name evidence="1" type="ORF">L0665_05240</name>
</gene>
<keyword evidence="2" id="KW-1185">Reference proteome</keyword>
<dbReference type="AlphaFoldDB" id="A0A9Q4KSM0"/>
<dbReference type="Proteomes" id="UP001143747">
    <property type="component" value="Unassembled WGS sequence"/>
</dbReference>
<dbReference type="PANTHER" id="PTHR42692">
    <property type="entry name" value="NUCLEOTIDE PYROPHOSPHOHYDROLASE"/>
    <property type="match status" value="1"/>
</dbReference>
<dbReference type="PANTHER" id="PTHR42692:SF1">
    <property type="entry name" value="NUCLEOTIDE PYROPHOSPHOHYDROLASE"/>
    <property type="match status" value="1"/>
</dbReference>
<sequence length="150" mass="16887">MTQMNSSSPLPLKQRLHVIAAFLPLFEHPGFTFGDWDEPEYVEPGVTTMPDFQFSGVAYAFIKTAYDHGWVCTDFNWPDWAHSPEAEGLRDDPEKMANATQEQLSRLLTVVIRQERFCEGALESAFESGLLTAICRRAVQLESVTDDGDV</sequence>
<comment type="caution">
    <text evidence="1">The sequence shown here is derived from an EMBL/GenBank/DDBJ whole genome shotgun (WGS) entry which is preliminary data.</text>
</comment>
<evidence type="ECO:0000313" key="1">
    <source>
        <dbReference type="EMBL" id="MDE4908012.1"/>
    </source>
</evidence>
<evidence type="ECO:0000313" key="2">
    <source>
        <dbReference type="Proteomes" id="UP001143747"/>
    </source>
</evidence>
<dbReference type="EMBL" id="JAKELO010000002">
    <property type="protein sequence ID" value="MDE4908012.1"/>
    <property type="molecule type" value="Genomic_DNA"/>
</dbReference>
<dbReference type="InterPro" id="IPR047046">
    <property type="entry name" value="YpjD/YvdC"/>
</dbReference>
<protein>
    <submittedName>
        <fullName evidence="1">DUF6508 domain-containing protein</fullName>
    </submittedName>
</protein>
<dbReference type="Pfam" id="PF20118">
    <property type="entry name" value="DUF6508"/>
    <property type="match status" value="1"/>
</dbReference>
<reference evidence="1" key="1">
    <citation type="submission" date="2022-01" db="EMBL/GenBank/DDBJ databases">
        <title>Draft genome of Methanogenium marinum DSM 15558.</title>
        <authorList>
            <person name="Chen S.-C."/>
            <person name="You Y.-T."/>
        </authorList>
    </citation>
    <scope>NUCLEOTIDE SEQUENCE</scope>
    <source>
        <strain evidence="1">DSM 15558</strain>
    </source>
</reference>
<dbReference type="RefSeq" id="WP_274924650.1">
    <property type="nucleotide sequence ID" value="NZ_JAKELO010000002.1"/>
</dbReference>
<proteinExistence type="predicted"/>